<feature type="binding site" evidence="1">
    <location>
        <begin position="217"/>
        <end position="219"/>
    </location>
    <ligand>
        <name>substrate</name>
    </ligand>
</feature>
<dbReference type="GO" id="GO:0030145">
    <property type="term" value="F:manganese ion binding"/>
    <property type="evidence" value="ECO:0007669"/>
    <property type="project" value="TreeGrafter"/>
</dbReference>
<dbReference type="Proteomes" id="UP000204221">
    <property type="component" value="Chromosome"/>
</dbReference>
<dbReference type="Gene3D" id="3.40.1180.10">
    <property type="entry name" value="Decaprenyl diphosphate synthase-like"/>
    <property type="match status" value="1"/>
</dbReference>
<feature type="active site" evidence="1">
    <location>
        <position position="43"/>
    </location>
</feature>
<comment type="function">
    <text evidence="1">Catalyzes the condensation of isopentenyl diphosphate (IPP) with allylic pyrophosphates generating different type of terpenoids.</text>
</comment>
<dbReference type="HAMAP" id="MF_01139">
    <property type="entry name" value="ISPT"/>
    <property type="match status" value="1"/>
</dbReference>
<dbReference type="AlphaFoldDB" id="A0A221W4Z3"/>
<dbReference type="PANTHER" id="PTHR10291">
    <property type="entry name" value="DEHYDRODOLICHYL DIPHOSPHATE SYNTHASE FAMILY MEMBER"/>
    <property type="match status" value="1"/>
</dbReference>
<dbReference type="NCBIfam" id="TIGR00055">
    <property type="entry name" value="uppS"/>
    <property type="match status" value="1"/>
</dbReference>
<proteinExistence type="inferred from homology"/>
<dbReference type="EC" id="2.5.1.-" evidence="1"/>
<organism evidence="3 4">
    <name type="scientific">Actinoalloteichus hoggarensis</name>
    <dbReference type="NCBI Taxonomy" id="1470176"/>
    <lineage>
        <taxon>Bacteria</taxon>
        <taxon>Bacillati</taxon>
        <taxon>Actinomycetota</taxon>
        <taxon>Actinomycetes</taxon>
        <taxon>Pseudonocardiales</taxon>
        <taxon>Pseudonocardiaceae</taxon>
        <taxon>Actinoalloteichus</taxon>
    </lineage>
</organism>
<dbReference type="Pfam" id="PF01255">
    <property type="entry name" value="Prenyltransf"/>
    <property type="match status" value="1"/>
</dbReference>
<dbReference type="GO" id="GO:0008834">
    <property type="term" value="F:ditrans,polycis-undecaprenyl-diphosphate synthase [(2E,6E)-farnesyl-diphosphate specific] activity"/>
    <property type="evidence" value="ECO:0007669"/>
    <property type="project" value="TreeGrafter"/>
</dbReference>
<dbReference type="GO" id="GO:0000287">
    <property type="term" value="F:magnesium ion binding"/>
    <property type="evidence" value="ECO:0007669"/>
    <property type="project" value="UniProtKB-UniRule"/>
</dbReference>
<feature type="binding site" evidence="1">
    <location>
        <position position="230"/>
    </location>
    <ligand>
        <name>Mg(2+)</name>
        <dbReference type="ChEBI" id="CHEBI:18420"/>
    </ligand>
</feature>
<feature type="binding site" evidence="1">
    <location>
        <position position="60"/>
    </location>
    <ligand>
        <name>substrate</name>
    </ligand>
</feature>
<comment type="subunit">
    <text evidence="1">Homodimer.</text>
</comment>
<comment type="similarity">
    <text evidence="1">Belongs to the UPP synthase family.</text>
</comment>
<accession>A0A221W4Z3</accession>
<keyword evidence="1" id="KW-0460">Magnesium</keyword>
<feature type="region of interest" description="Disordered" evidence="2">
    <location>
        <begin position="1"/>
        <end position="30"/>
    </location>
</feature>
<keyword evidence="1 3" id="KW-0808">Transferase</keyword>
<feature type="binding site" evidence="1">
    <location>
        <position position="92"/>
    </location>
    <ligand>
        <name>substrate</name>
    </ligand>
</feature>
<dbReference type="GO" id="GO:0016094">
    <property type="term" value="P:polyprenol biosynthetic process"/>
    <property type="evidence" value="ECO:0007669"/>
    <property type="project" value="TreeGrafter"/>
</dbReference>
<dbReference type="InterPro" id="IPR001441">
    <property type="entry name" value="UPP_synth-like"/>
</dbReference>
<feature type="binding site" evidence="1">
    <location>
        <position position="94"/>
    </location>
    <ligand>
        <name>substrate</name>
    </ligand>
</feature>
<dbReference type="GO" id="GO:0033850">
    <property type="term" value="F:Z-farnesyl diphosphate synthase activity"/>
    <property type="evidence" value="ECO:0007669"/>
    <property type="project" value="TreeGrafter"/>
</dbReference>
<dbReference type="GO" id="GO:0005886">
    <property type="term" value="C:plasma membrane"/>
    <property type="evidence" value="ECO:0007669"/>
    <property type="project" value="TreeGrafter"/>
</dbReference>
<dbReference type="PANTHER" id="PTHR10291:SF0">
    <property type="entry name" value="DEHYDRODOLICHYL DIPHOSPHATE SYNTHASE 2"/>
    <property type="match status" value="1"/>
</dbReference>
<dbReference type="SUPFAM" id="SSF64005">
    <property type="entry name" value="Undecaprenyl diphosphate synthase"/>
    <property type="match status" value="1"/>
</dbReference>
<protein>
    <recommendedName>
        <fullName evidence="1">Isoprenyl transferase</fullName>
        <ecNumber evidence="1">2.5.1.-</ecNumber>
    </recommendedName>
</protein>
<dbReference type="RefSeq" id="WP_311770147.1">
    <property type="nucleotide sequence ID" value="NZ_CP022521.1"/>
</dbReference>
<comment type="cofactor">
    <cofactor evidence="1">
        <name>Mg(2+)</name>
        <dbReference type="ChEBI" id="CHEBI:18420"/>
    </cofactor>
    <text evidence="1">Binds 2 magnesium ions per subunit.</text>
</comment>
<evidence type="ECO:0000313" key="3">
    <source>
        <dbReference type="EMBL" id="ASO20962.1"/>
    </source>
</evidence>
<dbReference type="KEGG" id="ahg:AHOG_16680"/>
<feature type="binding site" evidence="1">
    <location>
        <begin position="88"/>
        <end position="90"/>
    </location>
    <ligand>
        <name>substrate</name>
    </ligand>
</feature>
<evidence type="ECO:0000256" key="1">
    <source>
        <dbReference type="HAMAP-Rule" id="MF_01139"/>
    </source>
</evidence>
<dbReference type="InterPro" id="IPR036424">
    <property type="entry name" value="UPP_synth-like_sf"/>
</dbReference>
<feature type="binding site" evidence="1">
    <location>
        <position position="56"/>
    </location>
    <ligand>
        <name>substrate</name>
    </ligand>
</feature>
<evidence type="ECO:0000256" key="2">
    <source>
        <dbReference type="SAM" id="MobiDB-lite"/>
    </source>
</evidence>
<reference evidence="3 4" key="1">
    <citation type="submission" date="2017-07" db="EMBL/GenBank/DDBJ databases">
        <title>Complete genome sequence of Actinoalloteichus hoggarensis DSM 45943, type strain of Actinoalloteichus hoggarensis.</title>
        <authorList>
            <person name="Ruckert C."/>
            <person name="Nouioui I."/>
            <person name="Willmese J."/>
            <person name="van Wezel G."/>
            <person name="Klenk H.-P."/>
            <person name="Kalinowski J."/>
            <person name="Zotchev S.B."/>
        </authorList>
    </citation>
    <scope>NUCLEOTIDE SEQUENCE [LARGE SCALE GENOMIC DNA]</scope>
    <source>
        <strain evidence="3 4">DSM 45943</strain>
    </source>
</reference>
<keyword evidence="4" id="KW-1185">Reference proteome</keyword>
<evidence type="ECO:0000313" key="4">
    <source>
        <dbReference type="Proteomes" id="UP000204221"/>
    </source>
</evidence>
<feature type="active site" description="Proton acceptor" evidence="1">
    <location>
        <position position="91"/>
    </location>
</feature>
<gene>
    <name evidence="3" type="ORF">AHOG_16680</name>
</gene>
<feature type="binding site" evidence="1">
    <location>
        <begin position="44"/>
        <end position="47"/>
    </location>
    <ligand>
        <name>substrate</name>
    </ligand>
</feature>
<dbReference type="CDD" id="cd00475">
    <property type="entry name" value="Cis_IPPS"/>
    <property type="match status" value="1"/>
</dbReference>
<feature type="binding site" evidence="1">
    <location>
        <position position="48"/>
    </location>
    <ligand>
        <name>substrate</name>
    </ligand>
</feature>
<dbReference type="GO" id="GO:0005829">
    <property type="term" value="C:cytosol"/>
    <property type="evidence" value="ECO:0007669"/>
    <property type="project" value="TreeGrafter"/>
</dbReference>
<feature type="binding site" evidence="1">
    <location>
        <position position="211"/>
    </location>
    <ligand>
        <name>substrate</name>
    </ligand>
</feature>
<keyword evidence="1" id="KW-0479">Metal-binding</keyword>
<name>A0A221W4Z3_9PSEU</name>
<feature type="binding site" evidence="1">
    <location>
        <position position="43"/>
    </location>
    <ligand>
        <name>Mg(2+)</name>
        <dbReference type="ChEBI" id="CHEBI:18420"/>
    </ligand>
</feature>
<sequence>MSLPVEPMPRPRRPLPPPAHPSGARAPRIPERRLPRHVAIIMDGNGRWAASHGAARTRGHRGGSRATVDVVDGAVEIGLAQLSLYAFSTENWARPAAEVDGIMLLLHEVLRDNIERWHEQGIRVRWSGRRTRAAPALRAELEAAEDLTRHNDVLTVAVCFDYGSRTELLDAVRRMAVDVATGRVDPAALVEQDLAGYLYQPDMAEIDLLVRTGGEQRISNFQLWQAAYAELVFEDTLWPEFDRRHLWRAMQTYTVRQRRFGGTAEVMPGGTAAS</sequence>
<dbReference type="EMBL" id="CP022521">
    <property type="protein sequence ID" value="ASO20962.1"/>
    <property type="molecule type" value="Genomic_DNA"/>
</dbReference>